<proteinExistence type="predicted"/>
<reference evidence="1" key="1">
    <citation type="submission" date="2014-11" db="EMBL/GenBank/DDBJ databases">
        <authorList>
            <person name="Amaro Gonzalez C."/>
        </authorList>
    </citation>
    <scope>NUCLEOTIDE SEQUENCE</scope>
</reference>
<name>A0A0E9W695_ANGAN</name>
<accession>A0A0E9W695</accession>
<protein>
    <submittedName>
        <fullName evidence="1">Uncharacterized protein</fullName>
    </submittedName>
</protein>
<dbReference type="AlphaFoldDB" id="A0A0E9W695"/>
<dbReference type="EMBL" id="GBXM01023457">
    <property type="protein sequence ID" value="JAH85120.1"/>
    <property type="molecule type" value="Transcribed_RNA"/>
</dbReference>
<evidence type="ECO:0000313" key="1">
    <source>
        <dbReference type="EMBL" id="JAH85120.1"/>
    </source>
</evidence>
<organism evidence="1">
    <name type="scientific">Anguilla anguilla</name>
    <name type="common">European freshwater eel</name>
    <name type="synonym">Muraena anguilla</name>
    <dbReference type="NCBI Taxonomy" id="7936"/>
    <lineage>
        <taxon>Eukaryota</taxon>
        <taxon>Metazoa</taxon>
        <taxon>Chordata</taxon>
        <taxon>Craniata</taxon>
        <taxon>Vertebrata</taxon>
        <taxon>Euteleostomi</taxon>
        <taxon>Actinopterygii</taxon>
        <taxon>Neopterygii</taxon>
        <taxon>Teleostei</taxon>
        <taxon>Anguilliformes</taxon>
        <taxon>Anguillidae</taxon>
        <taxon>Anguilla</taxon>
    </lineage>
</organism>
<reference evidence="1" key="2">
    <citation type="journal article" date="2015" name="Fish Shellfish Immunol.">
        <title>Early steps in the European eel (Anguilla anguilla)-Vibrio vulnificus interaction in the gills: Role of the RtxA13 toxin.</title>
        <authorList>
            <person name="Callol A."/>
            <person name="Pajuelo D."/>
            <person name="Ebbesson L."/>
            <person name="Teles M."/>
            <person name="MacKenzie S."/>
            <person name="Amaro C."/>
        </authorList>
    </citation>
    <scope>NUCLEOTIDE SEQUENCE</scope>
</reference>
<sequence>MLAVRRWHVIGFSLVPLQEHDQKKGRGWGGQTEPGLHKATWHILTTKQHDKKQN</sequence>